<feature type="compositionally biased region" description="Acidic residues" evidence="1">
    <location>
        <begin position="171"/>
        <end position="192"/>
    </location>
</feature>
<feature type="compositionally biased region" description="Basic and acidic residues" evidence="1">
    <location>
        <begin position="149"/>
        <end position="158"/>
    </location>
</feature>
<reference evidence="3" key="1">
    <citation type="submission" date="2022-02" db="EMBL/GenBank/DDBJ databases">
        <authorList>
            <person name="King R."/>
        </authorList>
    </citation>
    <scope>NUCLEOTIDE SEQUENCE</scope>
</reference>
<protein>
    <submittedName>
        <fullName evidence="3">Uncharacterized protein</fullName>
    </submittedName>
</protein>
<evidence type="ECO:0000256" key="1">
    <source>
        <dbReference type="SAM" id="MobiDB-lite"/>
    </source>
</evidence>
<feature type="compositionally biased region" description="Low complexity" evidence="1">
    <location>
        <begin position="201"/>
        <end position="216"/>
    </location>
</feature>
<dbReference type="AlphaFoldDB" id="A0A9P0N9U2"/>
<accession>A0A9P0N9U2</accession>
<feature type="signal peptide" evidence="2">
    <location>
        <begin position="1"/>
        <end position="26"/>
    </location>
</feature>
<keyword evidence="4" id="KW-1185">Reference proteome</keyword>
<feature type="region of interest" description="Disordered" evidence="1">
    <location>
        <begin position="113"/>
        <end position="216"/>
    </location>
</feature>
<gene>
    <name evidence="3" type="ORF">SPLIT_LOCUS12998</name>
</gene>
<feature type="chain" id="PRO_5040508880" evidence="2">
    <location>
        <begin position="27"/>
        <end position="282"/>
    </location>
</feature>
<dbReference type="EMBL" id="LR824562">
    <property type="protein sequence ID" value="CAH1647651.1"/>
    <property type="molecule type" value="Genomic_DNA"/>
</dbReference>
<evidence type="ECO:0000313" key="4">
    <source>
        <dbReference type="Proteomes" id="UP001153321"/>
    </source>
</evidence>
<proteinExistence type="predicted"/>
<keyword evidence="2" id="KW-0732">Signal</keyword>
<dbReference type="Proteomes" id="UP001153321">
    <property type="component" value="Chromosome Z"/>
</dbReference>
<sequence length="282" mass="31522">MLWNIKLLCLAEILVIVSLNIEKIAGNIENIEDDDASIKQALFLIKLLKSDFGKIFRSSGIVNDEATTNFNEDANSTCGLRSDDNNTTTPTSTTPISTAVMGFNRRMMPDFANFRRQGETLNKTTTETRGQTKNGKSLNNTTTKKPQTAKHDQVESKNRKSFIKKTKDDNYSDEVYSDADENYSEELENDPEELNKDQVESKNSSSSSIASSTKSTIKPRIITKTTTKKIRTSRTTSIMTGKTFRSSLKIFLPHSSRLPIPFSENNAFCHFYPTNPICGGTT</sequence>
<feature type="compositionally biased region" description="Polar residues" evidence="1">
    <location>
        <begin position="119"/>
        <end position="146"/>
    </location>
</feature>
<name>A0A9P0N9U2_SPOLI</name>
<evidence type="ECO:0000256" key="2">
    <source>
        <dbReference type="SAM" id="SignalP"/>
    </source>
</evidence>
<feature type="region of interest" description="Disordered" evidence="1">
    <location>
        <begin position="73"/>
        <end position="95"/>
    </location>
</feature>
<evidence type="ECO:0000313" key="3">
    <source>
        <dbReference type="EMBL" id="CAH1647651.1"/>
    </source>
</evidence>
<organism evidence="3 4">
    <name type="scientific">Spodoptera littoralis</name>
    <name type="common">Egyptian cotton leafworm</name>
    <dbReference type="NCBI Taxonomy" id="7109"/>
    <lineage>
        <taxon>Eukaryota</taxon>
        <taxon>Metazoa</taxon>
        <taxon>Ecdysozoa</taxon>
        <taxon>Arthropoda</taxon>
        <taxon>Hexapoda</taxon>
        <taxon>Insecta</taxon>
        <taxon>Pterygota</taxon>
        <taxon>Neoptera</taxon>
        <taxon>Endopterygota</taxon>
        <taxon>Lepidoptera</taxon>
        <taxon>Glossata</taxon>
        <taxon>Ditrysia</taxon>
        <taxon>Noctuoidea</taxon>
        <taxon>Noctuidae</taxon>
        <taxon>Amphipyrinae</taxon>
        <taxon>Spodoptera</taxon>
    </lineage>
</organism>